<feature type="region of interest" description="Disordered" evidence="1">
    <location>
        <begin position="177"/>
        <end position="210"/>
    </location>
</feature>
<dbReference type="InterPro" id="IPR006797">
    <property type="entry name" value="PRELI/MSF1_dom"/>
</dbReference>
<evidence type="ECO:0000256" key="1">
    <source>
        <dbReference type="SAM" id="MobiDB-lite"/>
    </source>
</evidence>
<dbReference type="InterPro" id="IPR037365">
    <property type="entry name" value="Slowmo/Ups"/>
</dbReference>
<feature type="domain" description="PRELI/MSF1" evidence="2">
    <location>
        <begin position="1"/>
        <end position="171"/>
    </location>
</feature>
<dbReference type="GO" id="GO:0005758">
    <property type="term" value="C:mitochondrial intermembrane space"/>
    <property type="evidence" value="ECO:0007669"/>
    <property type="project" value="InterPro"/>
</dbReference>
<dbReference type="EMBL" id="KE684181">
    <property type="protein sequence ID" value="ERE65461.1"/>
    <property type="molecule type" value="Genomic_DNA"/>
</dbReference>
<proteinExistence type="predicted"/>
<dbReference type="PROSITE" id="PS50904">
    <property type="entry name" value="PRELI_MSF1"/>
    <property type="match status" value="1"/>
</dbReference>
<name>A0A061HUS9_CRIGR</name>
<dbReference type="PANTHER" id="PTHR11158">
    <property type="entry name" value="MSF1/PX19 RELATED"/>
    <property type="match status" value="1"/>
</dbReference>
<evidence type="ECO:0000259" key="2">
    <source>
        <dbReference type="PROSITE" id="PS50904"/>
    </source>
</evidence>
<dbReference type="Proteomes" id="UP000030759">
    <property type="component" value="Unassembled WGS sequence"/>
</dbReference>
<dbReference type="Pfam" id="PF04707">
    <property type="entry name" value="PRELI"/>
    <property type="match status" value="2"/>
</dbReference>
<dbReference type="AlphaFoldDB" id="A0A061HUS9"/>
<organism evidence="3 4">
    <name type="scientific">Cricetulus griseus</name>
    <name type="common">Chinese hamster</name>
    <name type="synonym">Cricetulus barabensis griseus</name>
    <dbReference type="NCBI Taxonomy" id="10029"/>
    <lineage>
        <taxon>Eukaryota</taxon>
        <taxon>Metazoa</taxon>
        <taxon>Chordata</taxon>
        <taxon>Craniata</taxon>
        <taxon>Vertebrata</taxon>
        <taxon>Euteleostomi</taxon>
        <taxon>Mammalia</taxon>
        <taxon>Eutheria</taxon>
        <taxon>Euarchontoglires</taxon>
        <taxon>Glires</taxon>
        <taxon>Rodentia</taxon>
        <taxon>Myomorpha</taxon>
        <taxon>Muroidea</taxon>
        <taxon>Cricetidae</taxon>
        <taxon>Cricetinae</taxon>
        <taxon>Cricetulus</taxon>
    </lineage>
</organism>
<reference evidence="4" key="1">
    <citation type="journal article" date="2013" name="Nat. Biotechnol.">
        <title>Chinese hamster genome sequenced from sorted chromosomes.</title>
        <authorList>
            <person name="Brinkrolf K."/>
            <person name="Rupp O."/>
            <person name="Laux H."/>
            <person name="Kollin F."/>
            <person name="Ernst W."/>
            <person name="Linke B."/>
            <person name="Kofler R."/>
            <person name="Romand S."/>
            <person name="Hesse F."/>
            <person name="Budach W.E."/>
            <person name="Galosy S."/>
            <person name="Muller D."/>
            <person name="Noll T."/>
            <person name="Wienberg J."/>
            <person name="Jostock T."/>
            <person name="Leonard M."/>
            <person name="Grillari J."/>
            <person name="Tauch A."/>
            <person name="Goesmann A."/>
            <person name="Helk B."/>
            <person name="Mott J.E."/>
            <person name="Puhler A."/>
            <person name="Borth N."/>
        </authorList>
    </citation>
    <scope>NUCLEOTIDE SEQUENCE [LARGE SCALE GENOMIC DNA]</scope>
    <source>
        <strain evidence="4">17A/GY</strain>
    </source>
</reference>
<accession>A0A061HUS9</accession>
<gene>
    <name evidence="3" type="ORF">H671_xg20222</name>
</gene>
<evidence type="ECO:0000313" key="4">
    <source>
        <dbReference type="Proteomes" id="UP000030759"/>
    </source>
</evidence>
<sequence>MKIWTLEHVFDHPWEMVTTAAMQKYPNPMNPSVVGIDMLDRHVDPSGKLHSHRHLSRVGPAFHCEVSHWCSENKNVCAGALCGPPGKEDNGAQVYQHLIYKYGLSRREAHMQAAPPGPRENCPDREAIITVKGVSLSSFLEGLMASTTSSNANKGRDAMEWVIHKLNAEVEDLAASARGSRRTPMAAWQPWGKNDSGDGCAATGPRDSAS</sequence>
<evidence type="ECO:0000313" key="3">
    <source>
        <dbReference type="EMBL" id="ERE65461.1"/>
    </source>
</evidence>
<protein>
    <recommendedName>
        <fullName evidence="2">PRELI/MSF1 domain-containing protein</fullName>
    </recommendedName>
</protein>